<keyword evidence="2" id="KW-1185">Reference proteome</keyword>
<accession>A0ACB9SJH0</accession>
<protein>
    <submittedName>
        <fullName evidence="1">Serine protease inhibitor serpin</fullName>
    </submittedName>
</protein>
<reference evidence="1" key="1">
    <citation type="submission" date="2022-04" db="EMBL/GenBank/DDBJ databases">
        <title>Chromosome-scale genome assembly of Holotrichia oblita Faldermann.</title>
        <authorList>
            <person name="Rongchong L."/>
        </authorList>
    </citation>
    <scope>NUCLEOTIDE SEQUENCE</scope>
    <source>
        <strain evidence="1">81SQS9</strain>
    </source>
</reference>
<comment type="caution">
    <text evidence="1">The sequence shown here is derived from an EMBL/GenBank/DDBJ whole genome shotgun (WGS) entry which is preliminary data.</text>
</comment>
<sequence>MMRQTASFDYAENGELDAKILKMNYKNERFSMIIFLPNSKMGINDLEKKISNVDLNNLRTRKADVKLGLEEIFNGTGNLANMVEYPSNFYFNKFIQKAFIEVNEEGAEAAAVTAGFSSMTLPSMPPIIPTFTADHPFIFFLTAKLGEESTAGVTVLFAGKVVSPTY</sequence>
<dbReference type="Proteomes" id="UP001056778">
    <property type="component" value="Chromosome 9"/>
</dbReference>
<keyword evidence="1" id="KW-0646">Protease inhibitor</keyword>
<name>A0ACB9SJH0_HOLOL</name>
<keyword evidence="1" id="KW-0722">Serine protease inhibitor</keyword>
<evidence type="ECO:0000313" key="1">
    <source>
        <dbReference type="EMBL" id="KAI4455459.1"/>
    </source>
</evidence>
<evidence type="ECO:0000313" key="2">
    <source>
        <dbReference type="Proteomes" id="UP001056778"/>
    </source>
</evidence>
<proteinExistence type="predicted"/>
<organism evidence="1 2">
    <name type="scientific">Holotrichia oblita</name>
    <name type="common">Chafer beetle</name>
    <dbReference type="NCBI Taxonomy" id="644536"/>
    <lineage>
        <taxon>Eukaryota</taxon>
        <taxon>Metazoa</taxon>
        <taxon>Ecdysozoa</taxon>
        <taxon>Arthropoda</taxon>
        <taxon>Hexapoda</taxon>
        <taxon>Insecta</taxon>
        <taxon>Pterygota</taxon>
        <taxon>Neoptera</taxon>
        <taxon>Endopterygota</taxon>
        <taxon>Coleoptera</taxon>
        <taxon>Polyphaga</taxon>
        <taxon>Scarabaeiformia</taxon>
        <taxon>Scarabaeidae</taxon>
        <taxon>Melolonthinae</taxon>
        <taxon>Holotrichia</taxon>
    </lineage>
</organism>
<gene>
    <name evidence="1" type="ORF">MML48_9g00013269</name>
</gene>
<dbReference type="EMBL" id="CM043023">
    <property type="protein sequence ID" value="KAI4455459.1"/>
    <property type="molecule type" value="Genomic_DNA"/>
</dbReference>